<protein>
    <recommendedName>
        <fullName evidence="3">CAAX prenyl protease 2/Lysostaphin resistance protein A-like domain-containing protein</fullName>
    </recommendedName>
</protein>
<dbReference type="Proteomes" id="UP000229095">
    <property type="component" value="Unassembled WGS sequence"/>
</dbReference>
<dbReference type="Pfam" id="PF02517">
    <property type="entry name" value="Rce1-like"/>
    <property type="match status" value="1"/>
</dbReference>
<feature type="compositionally biased region" description="Low complexity" evidence="1">
    <location>
        <begin position="95"/>
        <end position="118"/>
    </location>
</feature>
<keyword evidence="2" id="KW-0812">Transmembrane</keyword>
<evidence type="ECO:0000313" key="4">
    <source>
        <dbReference type="EMBL" id="PJM73224.1"/>
    </source>
</evidence>
<dbReference type="PANTHER" id="PTHR43592:SF15">
    <property type="entry name" value="CAAX AMINO TERMINAL PROTEASE FAMILY PROTEIN"/>
    <property type="match status" value="1"/>
</dbReference>
<accession>A0A2M9H8T3</accession>
<gene>
    <name evidence="4" type="ORF">CS006_04020</name>
</gene>
<feature type="transmembrane region" description="Helical" evidence="2">
    <location>
        <begin position="533"/>
        <end position="557"/>
    </location>
</feature>
<sequence length="607" mass="64491">MVFCVLAAGTGRGKTASDVARLLEWQQTMRFTRKGAAMSEHTGDAGDERPDEGRGDSYSEKRPRHGAAGGAPLAEHEFAASARAHDGRTGVGRHAAPAAVPVAPPQSSSRSYAPSMPSQGYPAPPQSTVFPQPTVPQSIAPPQPAVSQQAVSPPQPTAAYAAYTQSGAYPQRSETNPYTVYPVHPATMSAGGPATGFPADVHQHSAYPSPAAAYPASPYSVATYPAAAYPTVPYPAAPYPVATYPAGPYPVAVAPAKPVRFFPAVNLRDARKAFNRVGWALFAFLIATGVAARIIGIIARQISPGITDSSGSAASLLLASLAQYGVGVPLCLLLFRLAPQYPPQPRPDEPDARPGIKRWLMLFLMGFPIMYGGSIIGQLVSNLLSMGKYSNVLDDLSGDAGGTTGAVDFAVQSLVVVILAPCFEELIFRKMLIDRLRIYGEKIAIFTSALLFCLMHTNTYQTFYTFGWGLIWAYIYTRTGRLRYNIALHSSANLVGGVIGPLILMNLDTSALDNVDWNDSQAAVEALARSAPALAVIGVYLLAIIGLAITGLVLLIAKRKEFFIKQSELELAPRNRVRVMLGNPGMIVFVTLTVLATFGAPVIAAFS</sequence>
<dbReference type="EMBL" id="PEBI01000002">
    <property type="protein sequence ID" value="PJM73224.1"/>
    <property type="molecule type" value="Genomic_DNA"/>
</dbReference>
<evidence type="ECO:0000259" key="3">
    <source>
        <dbReference type="Pfam" id="PF02517"/>
    </source>
</evidence>
<dbReference type="GO" id="GO:0004175">
    <property type="term" value="F:endopeptidase activity"/>
    <property type="evidence" value="ECO:0007669"/>
    <property type="project" value="UniProtKB-ARBA"/>
</dbReference>
<evidence type="ECO:0000313" key="5">
    <source>
        <dbReference type="Proteomes" id="UP000229095"/>
    </source>
</evidence>
<feature type="compositionally biased region" description="Basic and acidic residues" evidence="1">
    <location>
        <begin position="41"/>
        <end position="61"/>
    </location>
</feature>
<keyword evidence="5" id="KW-1185">Reference proteome</keyword>
<feature type="transmembrane region" description="Helical" evidence="2">
    <location>
        <begin position="314"/>
        <end position="338"/>
    </location>
</feature>
<proteinExistence type="predicted"/>
<feature type="domain" description="CAAX prenyl protease 2/Lysostaphin resistance protein A-like" evidence="3">
    <location>
        <begin position="409"/>
        <end position="495"/>
    </location>
</feature>
<feature type="transmembrane region" description="Helical" evidence="2">
    <location>
        <begin position="439"/>
        <end position="457"/>
    </location>
</feature>
<reference evidence="4 5" key="1">
    <citation type="submission" date="2017-10" db="EMBL/GenBank/DDBJ databases">
        <title>Draft genome sequences of strains TRE 1, TRE 9, TRE H and TRI 7, isolated from tamarins, belonging to four potential novel Bifidobacterium species.</title>
        <authorList>
            <person name="Mattarelli P."/>
            <person name="Modesto M."/>
            <person name="Puglisi E."/>
            <person name="Morelli L."/>
            <person name="Spezio C."/>
            <person name="Bonetti A."/>
            <person name="Sandri C."/>
        </authorList>
    </citation>
    <scope>NUCLEOTIDE SEQUENCE [LARGE SCALE GENOMIC DNA]</scope>
    <source>
        <strain evidence="5">TRE1</strain>
    </source>
</reference>
<feature type="transmembrane region" description="Helical" evidence="2">
    <location>
        <begin position="409"/>
        <end position="427"/>
    </location>
</feature>
<evidence type="ECO:0000256" key="1">
    <source>
        <dbReference type="SAM" id="MobiDB-lite"/>
    </source>
</evidence>
<feature type="compositionally biased region" description="Polar residues" evidence="1">
    <location>
        <begin position="126"/>
        <end position="137"/>
    </location>
</feature>
<feature type="transmembrane region" description="Helical" evidence="2">
    <location>
        <begin position="586"/>
        <end position="606"/>
    </location>
</feature>
<evidence type="ECO:0000256" key="2">
    <source>
        <dbReference type="SAM" id="Phobius"/>
    </source>
</evidence>
<keyword evidence="2" id="KW-1133">Transmembrane helix</keyword>
<dbReference type="OrthoDB" id="3429192at2"/>
<name>A0A2M9H8T3_9BIFI</name>
<organism evidence="4 5">
    <name type="scientific">Bifidobacterium primatium</name>
    <dbReference type="NCBI Taxonomy" id="2045438"/>
    <lineage>
        <taxon>Bacteria</taxon>
        <taxon>Bacillati</taxon>
        <taxon>Actinomycetota</taxon>
        <taxon>Actinomycetes</taxon>
        <taxon>Bifidobacteriales</taxon>
        <taxon>Bifidobacteriaceae</taxon>
        <taxon>Bifidobacterium</taxon>
    </lineage>
</organism>
<dbReference type="GO" id="GO:0080120">
    <property type="term" value="P:CAAX-box protein maturation"/>
    <property type="evidence" value="ECO:0007669"/>
    <property type="project" value="UniProtKB-ARBA"/>
</dbReference>
<comment type="caution">
    <text evidence="4">The sequence shown here is derived from an EMBL/GenBank/DDBJ whole genome shotgun (WGS) entry which is preliminary data.</text>
</comment>
<feature type="region of interest" description="Disordered" evidence="1">
    <location>
        <begin position="33"/>
        <end position="71"/>
    </location>
</feature>
<feature type="transmembrane region" description="Helical" evidence="2">
    <location>
        <begin position="359"/>
        <end position="380"/>
    </location>
</feature>
<feature type="region of interest" description="Disordered" evidence="1">
    <location>
        <begin position="83"/>
        <end position="153"/>
    </location>
</feature>
<dbReference type="InterPro" id="IPR003675">
    <property type="entry name" value="Rce1/LyrA-like_dom"/>
</dbReference>
<feature type="transmembrane region" description="Helical" evidence="2">
    <location>
        <begin position="463"/>
        <end position="479"/>
    </location>
</feature>
<dbReference type="PANTHER" id="PTHR43592">
    <property type="entry name" value="CAAX AMINO TERMINAL PROTEASE"/>
    <property type="match status" value="1"/>
</dbReference>
<dbReference type="AlphaFoldDB" id="A0A2M9H8T3"/>
<keyword evidence="2" id="KW-0472">Membrane</keyword>
<feature type="transmembrane region" description="Helical" evidence="2">
    <location>
        <begin position="486"/>
        <end position="507"/>
    </location>
</feature>
<feature type="transmembrane region" description="Helical" evidence="2">
    <location>
        <begin position="277"/>
        <end position="302"/>
    </location>
</feature>